<evidence type="ECO:0000256" key="1">
    <source>
        <dbReference type="ARBA" id="ARBA00003565"/>
    </source>
</evidence>
<dbReference type="Pfam" id="PF13462">
    <property type="entry name" value="Thioredoxin_4"/>
    <property type="match status" value="1"/>
</dbReference>
<protein>
    <submittedName>
        <fullName evidence="5">Thioredoxin domain-containing protein</fullName>
    </submittedName>
</protein>
<reference evidence="5 6" key="1">
    <citation type="submission" date="2019-12" db="EMBL/GenBank/DDBJ databases">
        <title>Maritimibacter sp. nov. sp. isolated from sea sand.</title>
        <authorList>
            <person name="Kim J."/>
            <person name="Jeong S.E."/>
            <person name="Jung H.S."/>
            <person name="Jeon C.O."/>
        </authorList>
    </citation>
    <scope>NUCLEOTIDE SEQUENCE [LARGE SCALE GENOMIC DNA]</scope>
    <source>
        <strain evidence="5 6">DP07</strain>
    </source>
</reference>
<dbReference type="InterPro" id="IPR013766">
    <property type="entry name" value="Thioredoxin_domain"/>
</dbReference>
<feature type="signal peptide" evidence="3">
    <location>
        <begin position="1"/>
        <end position="21"/>
    </location>
</feature>
<sequence>MNKILPIALGAAVLIGGGAYVATTTGNAPGTSSLSPIQPAMAQDAENQVEPAPDMVMGEEDAPITMIEYASFTCPHCADFHDRVWEDLKADYIETGKVKFVNREVYFDKYGLWAGMVARCGGEMRYFGISDMLFEQQSDWIGDGQEATILENLKTIGKKAGLNEEELDSCLNDQSMAQSMVAAYQENATADEITGTPTFLINGEKYSNMTYADLTEILDGLLEE</sequence>
<dbReference type="PROSITE" id="PS51352">
    <property type="entry name" value="THIOREDOXIN_2"/>
    <property type="match status" value="1"/>
</dbReference>
<accession>A0A845M679</accession>
<dbReference type="InterPro" id="IPR036249">
    <property type="entry name" value="Thioredoxin-like_sf"/>
</dbReference>
<evidence type="ECO:0000313" key="5">
    <source>
        <dbReference type="EMBL" id="MZR15076.1"/>
    </source>
</evidence>
<dbReference type="RefSeq" id="WP_161353470.1">
    <property type="nucleotide sequence ID" value="NZ_WTUX01000022.1"/>
</dbReference>
<organism evidence="5 6">
    <name type="scientific">Maritimibacter harenae</name>
    <dbReference type="NCBI Taxonomy" id="2606218"/>
    <lineage>
        <taxon>Bacteria</taxon>
        <taxon>Pseudomonadati</taxon>
        <taxon>Pseudomonadota</taxon>
        <taxon>Alphaproteobacteria</taxon>
        <taxon>Rhodobacterales</taxon>
        <taxon>Roseobacteraceae</taxon>
        <taxon>Maritimibacter</taxon>
    </lineage>
</organism>
<feature type="chain" id="PRO_5032959358" evidence="3">
    <location>
        <begin position="22"/>
        <end position="224"/>
    </location>
</feature>
<comment type="similarity">
    <text evidence="2">Belongs to the thioredoxin family. DsbA subfamily.</text>
</comment>
<dbReference type="Proteomes" id="UP000467322">
    <property type="component" value="Unassembled WGS sequence"/>
</dbReference>
<evidence type="ECO:0000256" key="2">
    <source>
        <dbReference type="ARBA" id="ARBA00005791"/>
    </source>
</evidence>
<evidence type="ECO:0000259" key="4">
    <source>
        <dbReference type="PROSITE" id="PS51352"/>
    </source>
</evidence>
<evidence type="ECO:0000256" key="3">
    <source>
        <dbReference type="SAM" id="SignalP"/>
    </source>
</evidence>
<comment type="caution">
    <text evidence="5">The sequence shown here is derived from an EMBL/GenBank/DDBJ whole genome shotgun (WGS) entry which is preliminary data.</text>
</comment>
<dbReference type="SUPFAM" id="SSF52833">
    <property type="entry name" value="Thioredoxin-like"/>
    <property type="match status" value="1"/>
</dbReference>
<gene>
    <name evidence="5" type="ORF">GQE99_18820</name>
</gene>
<dbReference type="PANTHER" id="PTHR13887:SF56">
    <property type="entry name" value="THIOREDOXIN-LIKE REDUCTASE RV2466C"/>
    <property type="match status" value="1"/>
</dbReference>
<comment type="function">
    <text evidence="1">May be required for disulfide bond formation in some proteins.</text>
</comment>
<feature type="domain" description="Thioredoxin" evidence="4">
    <location>
        <begin position="34"/>
        <end position="223"/>
    </location>
</feature>
<dbReference type="InterPro" id="IPR012336">
    <property type="entry name" value="Thioredoxin-like_fold"/>
</dbReference>
<dbReference type="Gene3D" id="3.40.30.10">
    <property type="entry name" value="Glutaredoxin"/>
    <property type="match status" value="1"/>
</dbReference>
<keyword evidence="3" id="KW-0732">Signal</keyword>
<dbReference type="EMBL" id="WTUX01000022">
    <property type="protein sequence ID" value="MZR15076.1"/>
    <property type="molecule type" value="Genomic_DNA"/>
</dbReference>
<dbReference type="AlphaFoldDB" id="A0A845M679"/>
<keyword evidence="6" id="KW-1185">Reference proteome</keyword>
<name>A0A845M679_9RHOB</name>
<proteinExistence type="inferred from homology"/>
<evidence type="ECO:0000313" key="6">
    <source>
        <dbReference type="Proteomes" id="UP000467322"/>
    </source>
</evidence>
<dbReference type="PANTHER" id="PTHR13887">
    <property type="entry name" value="GLUTATHIONE S-TRANSFERASE KAPPA"/>
    <property type="match status" value="1"/>
</dbReference>